<evidence type="ECO:0000313" key="1">
    <source>
        <dbReference type="EMBL" id="KXV48884.1"/>
    </source>
</evidence>
<dbReference type="RefSeq" id="WP_062107229.1">
    <property type="nucleotide sequence ID" value="NZ_LHZR01000100.1"/>
</dbReference>
<dbReference type="InterPro" id="IPR008948">
    <property type="entry name" value="L-Aspartase-like"/>
</dbReference>
<protein>
    <recommendedName>
        <fullName evidence="3">Histidine ammonia-lyase</fullName>
    </recommendedName>
</protein>
<dbReference type="Gene3D" id="1.10.275.10">
    <property type="entry name" value="Fumarase/aspartase (N-terminal domain)"/>
    <property type="match status" value="1"/>
</dbReference>
<dbReference type="PATRIC" id="fig|318683.6.peg.2486"/>
<reference evidence="1 2" key="1">
    <citation type="submission" date="2015-06" db="EMBL/GenBank/DDBJ databases">
        <title>Improved classification and identification of acetic acid bacteria using matrix-assisted laser desorption/ionization time-of-flight mass spectrometry; Gluconobacter nephelii and Gluconobacter uchimurae are later heterotypic synonyms of Gluconobacter japonicus and Gluconobacter oxydans, respectively.</title>
        <authorList>
            <person name="Li L."/>
            <person name="Cleenwerck I."/>
            <person name="De Vuyst L."/>
            <person name="Vandamme P."/>
        </authorList>
    </citation>
    <scope>NUCLEOTIDE SEQUENCE [LARGE SCALE GENOMIC DNA]</scope>
    <source>
        <strain evidence="1 2">LMG 1768</strain>
    </source>
</reference>
<comment type="caution">
    <text evidence="1">The sequence shown here is derived from an EMBL/GenBank/DDBJ whole genome shotgun (WGS) entry which is preliminary data.</text>
</comment>
<dbReference type="STRING" id="318683.A0U94_05550"/>
<sequence length="506" mass="53515">MNDITLTGKTLPLADLVSIADGRRIRLSEAALREVRAGQRALADALARGEGVYGTTSMVGAFKDAVVTPEDRPHHTLRLMRSHQLGFGEALPVRTVRAAMVIRLNGILSGHTGAGPDLARALEALLNTGITPVVPEYGSIGCADVGLMGHVGAVLMGEGEAFGPDGERLSAAVLLKRCGLRAFVPGPKDMMTVLSSNALGVAGVALVVAEIRARLPLWLGIYTVSCAGFGAFRIPWEAARRTGMPTEQRIARFLERVSGDGGWTPRRNLQDPLSFRCMPQIGGAFLAALERVEASLAYSFSHCDDNPILLDGRALTSGASLPLSLALDAQAFVLALCHYVRGVLGRILALCRNDLSGLSRNLTFEPGRQVAFGAATKLAADLATSILRESTPASLYQVPVANGFEDEASYLPSIARALRLQCTLLEPLVALEAMAGRQAVRLSGATPEGLPGAIIAALSQDIPWLDDSHAVGDVLRATEAVLAEFPLPPAPEFDSSQSDPMECLYA</sequence>
<dbReference type="InterPro" id="IPR001106">
    <property type="entry name" value="Aromatic_Lyase"/>
</dbReference>
<dbReference type="Pfam" id="PF00221">
    <property type="entry name" value="Lyase_aromatic"/>
    <property type="match status" value="1"/>
</dbReference>
<dbReference type="Proteomes" id="UP000075636">
    <property type="component" value="Unassembled WGS sequence"/>
</dbReference>
<organism evidence="1 2">
    <name type="scientific">Gluconobacter albidus</name>
    <dbReference type="NCBI Taxonomy" id="318683"/>
    <lineage>
        <taxon>Bacteria</taxon>
        <taxon>Pseudomonadati</taxon>
        <taxon>Pseudomonadota</taxon>
        <taxon>Alphaproteobacteria</taxon>
        <taxon>Acetobacterales</taxon>
        <taxon>Acetobacteraceae</taxon>
        <taxon>Gluconobacter</taxon>
    </lineage>
</organism>
<dbReference type="GO" id="GO:0016841">
    <property type="term" value="F:ammonia-lyase activity"/>
    <property type="evidence" value="ECO:0007669"/>
    <property type="project" value="UniProtKB-ARBA"/>
</dbReference>
<name>A0A149TKC9_9PROT</name>
<proteinExistence type="predicted"/>
<accession>A0A149TKC9</accession>
<gene>
    <name evidence="1" type="ORF">AD945_05965</name>
</gene>
<evidence type="ECO:0008006" key="3">
    <source>
        <dbReference type="Google" id="ProtNLM"/>
    </source>
</evidence>
<evidence type="ECO:0000313" key="2">
    <source>
        <dbReference type="Proteomes" id="UP000075636"/>
    </source>
</evidence>
<dbReference type="AlphaFoldDB" id="A0A149TKC9"/>
<dbReference type="PANTHER" id="PTHR10362">
    <property type="entry name" value="HISTIDINE AMMONIA-LYASE"/>
    <property type="match status" value="1"/>
</dbReference>
<dbReference type="InterPro" id="IPR024083">
    <property type="entry name" value="Fumarase/histidase_N"/>
</dbReference>
<dbReference type="Gene3D" id="1.20.200.10">
    <property type="entry name" value="Fumarase/aspartase (Central domain)"/>
    <property type="match status" value="1"/>
</dbReference>
<dbReference type="SUPFAM" id="SSF48557">
    <property type="entry name" value="L-aspartase-like"/>
    <property type="match status" value="1"/>
</dbReference>
<dbReference type="EMBL" id="LHZR01000100">
    <property type="protein sequence ID" value="KXV48884.1"/>
    <property type="molecule type" value="Genomic_DNA"/>
</dbReference>